<dbReference type="InterPro" id="IPR045034">
    <property type="entry name" value="O-acyltransferase_WSD1-like"/>
</dbReference>
<protein>
    <submittedName>
        <fullName evidence="11">Wax ester synthase/diacylglycerol acyltransferase</fullName>
    </submittedName>
</protein>
<keyword evidence="8" id="KW-1133">Transmembrane helix</keyword>
<keyword evidence="8" id="KW-0472">Membrane</keyword>
<dbReference type="GO" id="GO:0019432">
    <property type="term" value="P:triglyceride biosynthetic process"/>
    <property type="evidence" value="ECO:0007669"/>
    <property type="project" value="UniProtKB-UniPathway"/>
</dbReference>
<feature type="transmembrane region" description="Helical" evidence="8">
    <location>
        <begin position="188"/>
        <end position="210"/>
    </location>
</feature>
<evidence type="ECO:0000256" key="4">
    <source>
        <dbReference type="ARBA" id="ARBA00023315"/>
    </source>
</evidence>
<comment type="pathway">
    <text evidence="1">Glycerolipid metabolism; triacylglycerol biosynthesis.</text>
</comment>
<reference evidence="11" key="1">
    <citation type="submission" date="2015-07" db="EMBL/GenBank/DDBJ databases">
        <title>Identification and evaluation of physiological function of wax ester synthase/diacylglycerol acyltransferase isoenzymes in Euglena gracilis.</title>
        <authorList>
            <person name="Tomiyama T."/>
            <person name="Maruta T."/>
            <person name="Sawa Y."/>
            <person name="Ishikawa T."/>
        </authorList>
    </citation>
    <scope>NUCLEOTIDE SEQUENCE</scope>
</reference>
<comment type="catalytic activity">
    <reaction evidence="6">
        <text>a long chain fatty alcohol + a fatty acyl-CoA = a long-chain alcohol wax ester + CoA</text>
        <dbReference type="Rhea" id="RHEA:38443"/>
        <dbReference type="ChEBI" id="CHEBI:17135"/>
        <dbReference type="ChEBI" id="CHEBI:57287"/>
        <dbReference type="ChEBI" id="CHEBI:77636"/>
        <dbReference type="ChEBI" id="CHEBI:235323"/>
        <dbReference type="EC" id="2.3.1.75"/>
    </reaction>
</comment>
<evidence type="ECO:0000256" key="7">
    <source>
        <dbReference type="ARBA" id="ARBA00048109"/>
    </source>
</evidence>
<keyword evidence="3 11" id="KW-0808">Transferase</keyword>
<dbReference type="Pfam" id="PF03007">
    <property type="entry name" value="WS_DGAT_cat"/>
    <property type="match status" value="1"/>
</dbReference>
<feature type="domain" description="O-acyltransferase WSD1-like N-terminal" evidence="9">
    <location>
        <begin position="64"/>
        <end position="169"/>
    </location>
</feature>
<dbReference type="GO" id="GO:0004144">
    <property type="term" value="F:diacylglycerol O-acyltransferase activity"/>
    <property type="evidence" value="ECO:0007669"/>
    <property type="project" value="UniProtKB-EC"/>
</dbReference>
<evidence type="ECO:0000256" key="8">
    <source>
        <dbReference type="SAM" id="Phobius"/>
    </source>
</evidence>
<evidence type="ECO:0000259" key="9">
    <source>
        <dbReference type="Pfam" id="PF03007"/>
    </source>
</evidence>
<dbReference type="PANTHER" id="PTHR31650:SF1">
    <property type="entry name" value="WAX ESTER SYNTHASE_DIACYLGLYCEROL ACYLTRANSFERASE 4-RELATED"/>
    <property type="match status" value="1"/>
</dbReference>
<evidence type="ECO:0000313" key="11">
    <source>
        <dbReference type="EMBL" id="BAV82979.1"/>
    </source>
</evidence>
<dbReference type="GO" id="GO:0005886">
    <property type="term" value="C:plasma membrane"/>
    <property type="evidence" value="ECO:0007669"/>
    <property type="project" value="TreeGrafter"/>
</dbReference>
<gene>
    <name evidence="11" type="primary">WSD6</name>
</gene>
<name>A0A1E1GJD3_EUGGR</name>
<dbReference type="GO" id="GO:0047196">
    <property type="term" value="F:long-chain-alcohol O-fatty-acyltransferase activity"/>
    <property type="evidence" value="ECO:0007669"/>
    <property type="project" value="UniProtKB-EC"/>
</dbReference>
<keyword evidence="8" id="KW-0812">Transmembrane</keyword>
<dbReference type="AlphaFoldDB" id="A0A1E1GJD3"/>
<dbReference type="PANTHER" id="PTHR31650">
    <property type="entry name" value="O-ACYLTRANSFERASE (WSD1-LIKE) FAMILY PROTEIN"/>
    <property type="match status" value="1"/>
</dbReference>
<comment type="similarity">
    <text evidence="5">In the N-terminal section; belongs to the long-chain O-acyltransferase family.</text>
</comment>
<evidence type="ECO:0000256" key="5">
    <source>
        <dbReference type="ARBA" id="ARBA00024360"/>
    </source>
</evidence>
<evidence type="ECO:0000259" key="10">
    <source>
        <dbReference type="Pfam" id="PF06974"/>
    </source>
</evidence>
<dbReference type="SUPFAM" id="SSF52777">
    <property type="entry name" value="CoA-dependent acyltransferases"/>
    <property type="match status" value="1"/>
</dbReference>
<sequence length="447" mass="48310">MSYESTSSAEDVVSLGAAGRALTRLGRSTLVTETSTNPSIVVCIVVLETAISLPEVHDLLRERLLRQHPRYRSVVEQQATWLELPMKDISLERHVTVHPLADPESQQELNDFLGYYSVAPMPPDQPLWDVALIPQFRGGSALVLRQHHCISDGRGGKVIVDSISDSPSRWAAGRPPTVLQWLTRRLQAILLVLLSSPFVLFVSLQALLFADRPGPLKPAALDGRRRKVGVSRPIPIAQAKAISKSLGCTLNDLGLALFTAALREQSLALGGPATAPIWAGIPVDVRIADEVYTGNKFGFAACRLPLHLSDVPSMVKYIHAKMDFVKHHHVAQVMYFISRAASFVFPARLLKAILSYGSNGVSVVVTNVAGSGRQMSFKGHPSSHIFILVPPPPTVGVGCSITSHRDRMVFAMVVDVACGVDPVSAVQCVEDRLAALATVGTKEAAAR</sequence>
<dbReference type="InterPro" id="IPR004255">
    <property type="entry name" value="O-acyltransferase_WSD1_N"/>
</dbReference>
<dbReference type="Gene3D" id="3.30.559.10">
    <property type="entry name" value="Chloramphenicol acetyltransferase-like domain"/>
    <property type="match status" value="1"/>
</dbReference>
<evidence type="ECO:0000256" key="3">
    <source>
        <dbReference type="ARBA" id="ARBA00022679"/>
    </source>
</evidence>
<comment type="catalytic activity">
    <reaction evidence="7">
        <text>an acyl-CoA + a 1,2-diacyl-sn-glycerol = a triacyl-sn-glycerol + CoA</text>
        <dbReference type="Rhea" id="RHEA:10868"/>
        <dbReference type="ChEBI" id="CHEBI:17815"/>
        <dbReference type="ChEBI" id="CHEBI:57287"/>
        <dbReference type="ChEBI" id="CHEBI:58342"/>
        <dbReference type="ChEBI" id="CHEBI:64615"/>
        <dbReference type="EC" id="2.3.1.20"/>
    </reaction>
</comment>
<organism evidence="11">
    <name type="scientific">Euglena gracilis</name>
    <dbReference type="NCBI Taxonomy" id="3039"/>
    <lineage>
        <taxon>Eukaryota</taxon>
        <taxon>Discoba</taxon>
        <taxon>Euglenozoa</taxon>
        <taxon>Euglenida</taxon>
        <taxon>Spirocuta</taxon>
        <taxon>Euglenophyceae</taxon>
        <taxon>Euglenales</taxon>
        <taxon>Euglenaceae</taxon>
        <taxon>Euglena</taxon>
    </lineage>
</organism>
<evidence type="ECO:0000256" key="2">
    <source>
        <dbReference type="ARBA" id="ARBA00005189"/>
    </source>
</evidence>
<dbReference type="EMBL" id="LC069362">
    <property type="protein sequence ID" value="BAV82979.1"/>
    <property type="molecule type" value="mRNA"/>
</dbReference>
<evidence type="ECO:0000256" key="6">
    <source>
        <dbReference type="ARBA" id="ARBA00047604"/>
    </source>
</evidence>
<evidence type="ECO:0000256" key="1">
    <source>
        <dbReference type="ARBA" id="ARBA00004771"/>
    </source>
</evidence>
<accession>A0A1E1GJD3</accession>
<dbReference type="InterPro" id="IPR023213">
    <property type="entry name" value="CAT-like_dom_sf"/>
</dbReference>
<proteinExistence type="evidence at transcript level"/>
<comment type="pathway">
    <text evidence="2">Lipid metabolism.</text>
</comment>
<dbReference type="InterPro" id="IPR009721">
    <property type="entry name" value="O-acyltransferase_WSD1_C"/>
</dbReference>
<dbReference type="UniPathway" id="UPA00282"/>
<dbReference type="Pfam" id="PF06974">
    <property type="entry name" value="WS_DGAT_C"/>
    <property type="match status" value="1"/>
</dbReference>
<feature type="domain" description="O-acyltransferase WSD1 C-terminal" evidence="10">
    <location>
        <begin position="294"/>
        <end position="436"/>
    </location>
</feature>
<keyword evidence="4 11" id="KW-0012">Acyltransferase</keyword>